<sequence>MAELTTGPVTDDLLPEIMHTFGSAFLRDTEKMDADWFRSDFEARRFTGCFDGDELVGTAAILTRDMTLPGVGPTPVAAVTTVAVKPWHRRRGAATLLMHVQLHGLHEEQLEPFAALWASEGAIYGRFGYGVAGNHSDINLPNGVPFRAGIDLGKDRARN</sequence>
<accession>A0ABW3MDG3</accession>
<feature type="domain" description="N-acetyltransferase" evidence="1">
    <location>
        <begin position="4"/>
        <end position="151"/>
    </location>
</feature>
<dbReference type="PROSITE" id="PS51186">
    <property type="entry name" value="GNAT"/>
    <property type="match status" value="1"/>
</dbReference>
<dbReference type="InterPro" id="IPR016181">
    <property type="entry name" value="Acyl_CoA_acyltransferase"/>
</dbReference>
<dbReference type="EMBL" id="JBHTIS010001361">
    <property type="protein sequence ID" value="MFD1048022.1"/>
    <property type="molecule type" value="Genomic_DNA"/>
</dbReference>
<dbReference type="Pfam" id="PF13527">
    <property type="entry name" value="Acetyltransf_9"/>
    <property type="match status" value="1"/>
</dbReference>
<dbReference type="Gene3D" id="3.40.630.30">
    <property type="match status" value="1"/>
</dbReference>
<dbReference type="CDD" id="cd04301">
    <property type="entry name" value="NAT_SF"/>
    <property type="match status" value="1"/>
</dbReference>
<keyword evidence="2" id="KW-0012">Acyltransferase</keyword>
<dbReference type="InterPro" id="IPR051554">
    <property type="entry name" value="Acetyltransferase_Eis"/>
</dbReference>
<dbReference type="PANTHER" id="PTHR37817:SF1">
    <property type="entry name" value="N-ACETYLTRANSFERASE EIS"/>
    <property type="match status" value="1"/>
</dbReference>
<proteinExistence type="predicted"/>
<dbReference type="EC" id="2.3.1.-" evidence="2"/>
<dbReference type="GO" id="GO:0016746">
    <property type="term" value="F:acyltransferase activity"/>
    <property type="evidence" value="ECO:0007669"/>
    <property type="project" value="UniProtKB-KW"/>
</dbReference>
<evidence type="ECO:0000259" key="1">
    <source>
        <dbReference type="PROSITE" id="PS51186"/>
    </source>
</evidence>
<name>A0ABW3MDG3_9PSEU</name>
<dbReference type="PANTHER" id="PTHR37817">
    <property type="entry name" value="N-ACETYLTRANSFERASE EIS"/>
    <property type="match status" value="1"/>
</dbReference>
<keyword evidence="3" id="KW-1185">Reference proteome</keyword>
<evidence type="ECO:0000313" key="3">
    <source>
        <dbReference type="Proteomes" id="UP001597045"/>
    </source>
</evidence>
<dbReference type="Proteomes" id="UP001597045">
    <property type="component" value="Unassembled WGS sequence"/>
</dbReference>
<keyword evidence="2" id="KW-0808">Transferase</keyword>
<comment type="caution">
    <text evidence="2">The sequence shown here is derived from an EMBL/GenBank/DDBJ whole genome shotgun (WGS) entry which is preliminary data.</text>
</comment>
<reference evidence="3" key="1">
    <citation type="journal article" date="2019" name="Int. J. Syst. Evol. Microbiol.">
        <title>The Global Catalogue of Microorganisms (GCM) 10K type strain sequencing project: providing services to taxonomists for standard genome sequencing and annotation.</title>
        <authorList>
            <consortium name="The Broad Institute Genomics Platform"/>
            <consortium name="The Broad Institute Genome Sequencing Center for Infectious Disease"/>
            <person name="Wu L."/>
            <person name="Ma J."/>
        </authorList>
    </citation>
    <scope>NUCLEOTIDE SEQUENCE [LARGE SCALE GENOMIC DNA]</scope>
    <source>
        <strain evidence="3">JCM 31486</strain>
    </source>
</reference>
<evidence type="ECO:0000313" key="2">
    <source>
        <dbReference type="EMBL" id="MFD1048022.1"/>
    </source>
</evidence>
<protein>
    <submittedName>
        <fullName evidence="2">GNAT family N-acetyltransferase</fullName>
        <ecNumber evidence="2">2.3.1.-</ecNumber>
    </submittedName>
</protein>
<gene>
    <name evidence="2" type="ORF">ACFQ1S_22015</name>
</gene>
<dbReference type="SUPFAM" id="SSF55729">
    <property type="entry name" value="Acyl-CoA N-acyltransferases (Nat)"/>
    <property type="match status" value="1"/>
</dbReference>
<organism evidence="2 3">
    <name type="scientific">Kibdelosporangium lantanae</name>
    <dbReference type="NCBI Taxonomy" id="1497396"/>
    <lineage>
        <taxon>Bacteria</taxon>
        <taxon>Bacillati</taxon>
        <taxon>Actinomycetota</taxon>
        <taxon>Actinomycetes</taxon>
        <taxon>Pseudonocardiales</taxon>
        <taxon>Pseudonocardiaceae</taxon>
        <taxon>Kibdelosporangium</taxon>
    </lineage>
</organism>
<dbReference type="InterPro" id="IPR000182">
    <property type="entry name" value="GNAT_dom"/>
</dbReference>